<proteinExistence type="predicted"/>
<dbReference type="GO" id="GO:0043565">
    <property type="term" value="F:sequence-specific DNA binding"/>
    <property type="evidence" value="ECO:0007669"/>
    <property type="project" value="InterPro"/>
</dbReference>
<dbReference type="SMART" id="SM00342">
    <property type="entry name" value="HTH_ARAC"/>
    <property type="match status" value="1"/>
</dbReference>
<keyword evidence="2" id="KW-0804">Transcription</keyword>
<evidence type="ECO:0000313" key="5">
    <source>
        <dbReference type="Proteomes" id="UP000016842"/>
    </source>
</evidence>
<dbReference type="InterPro" id="IPR018060">
    <property type="entry name" value="HTH_AraC"/>
</dbReference>
<evidence type="ECO:0000313" key="4">
    <source>
        <dbReference type="EMBL" id="ERM00880.1"/>
    </source>
</evidence>
<dbReference type="PANTHER" id="PTHR43436:SF1">
    <property type="entry name" value="TRANSCRIPTIONAL REGULATORY PROTEIN"/>
    <property type="match status" value="1"/>
</dbReference>
<evidence type="ECO:0000256" key="2">
    <source>
        <dbReference type="ARBA" id="ARBA00023163"/>
    </source>
</evidence>
<dbReference type="Gene3D" id="1.10.10.60">
    <property type="entry name" value="Homeodomain-like"/>
    <property type="match status" value="2"/>
</dbReference>
<evidence type="ECO:0000256" key="1">
    <source>
        <dbReference type="ARBA" id="ARBA00023015"/>
    </source>
</evidence>
<name>U4V4I4_9HYPH</name>
<dbReference type="EMBL" id="ASXJ01000228">
    <property type="protein sequence ID" value="ERM00880.1"/>
    <property type="molecule type" value="Genomic_DNA"/>
</dbReference>
<gene>
    <name evidence="4" type="ORF">Q644_24520</name>
</gene>
<sequence>MTSLTETYNELAALAERFTAQDGEYRMPIEGLSISRRTTPSIPCHSSYRPCLAMVLQGAKSLRLGSETINYTKGEYLVTSLDLPVTWRVVEASPEAPHLCLALAIDSEKLTDLIGRVDVRRRMMADGDQWGITVNAAPAGLLDAALRLLRLLDNPPDDIPVMAPPLIEQEILYRLLTGPGGERLINIATADSQANRIARAIAWLRQNFAAPLRIEQLAEHVNMSASSFHHHFKAITAMTPVQYQKQLRLNEARRLMLVERLDAGTAGHRVGYQSPSQFSREYSRFYGNPPMRDIEAA</sequence>
<dbReference type="PROSITE" id="PS01124">
    <property type="entry name" value="HTH_ARAC_FAMILY_2"/>
    <property type="match status" value="1"/>
</dbReference>
<protein>
    <submittedName>
        <fullName evidence="4">AraC family transcriptional regulator</fullName>
    </submittedName>
</protein>
<dbReference type="PATRIC" id="fig|1337887.3.peg.3786"/>
<evidence type="ECO:0000259" key="3">
    <source>
        <dbReference type="PROSITE" id="PS01124"/>
    </source>
</evidence>
<accession>U4V4I4</accession>
<dbReference type="Pfam" id="PF12833">
    <property type="entry name" value="HTH_18"/>
    <property type="match status" value="1"/>
</dbReference>
<organism evidence="4 5">
    <name type="scientific">Brucella intermedia 229E</name>
    <dbReference type="NCBI Taxonomy" id="1337887"/>
    <lineage>
        <taxon>Bacteria</taxon>
        <taxon>Pseudomonadati</taxon>
        <taxon>Pseudomonadota</taxon>
        <taxon>Alphaproteobacteria</taxon>
        <taxon>Hyphomicrobiales</taxon>
        <taxon>Brucellaceae</taxon>
        <taxon>Brucella/Ochrobactrum group</taxon>
        <taxon>Brucella</taxon>
    </lineage>
</organism>
<dbReference type="PANTHER" id="PTHR43436">
    <property type="entry name" value="ARAC-FAMILY TRANSCRIPTIONAL REGULATOR"/>
    <property type="match status" value="1"/>
</dbReference>
<reference evidence="4 5" key="1">
    <citation type="journal article" date="2014" name="FEMS Microbiol. Lett.">
        <title>Genome sequencing analysis reveals virulence-related gene content of Ochrobactrum intermedium strain 229E, a urease-positive strain isolated from the human gastric niche.</title>
        <authorList>
            <person name="Kulkarni G.J."/>
            <person name="Shetty S."/>
            <person name="Dharne M.S."/>
            <person name="Shouche Y.S."/>
        </authorList>
    </citation>
    <scope>NUCLEOTIDE SEQUENCE [LARGE SCALE GENOMIC DNA]</scope>
    <source>
        <strain evidence="4 5">229E</strain>
    </source>
</reference>
<dbReference type="SUPFAM" id="SSF46689">
    <property type="entry name" value="Homeodomain-like"/>
    <property type="match status" value="2"/>
</dbReference>
<comment type="caution">
    <text evidence="4">The sequence shown here is derived from an EMBL/GenBank/DDBJ whole genome shotgun (WGS) entry which is preliminary data.</text>
</comment>
<feature type="domain" description="HTH araC/xylS-type" evidence="3">
    <location>
        <begin position="198"/>
        <end position="296"/>
    </location>
</feature>
<dbReference type="InterPro" id="IPR009057">
    <property type="entry name" value="Homeodomain-like_sf"/>
</dbReference>
<keyword evidence="1" id="KW-0805">Transcription regulation</keyword>
<dbReference type="AlphaFoldDB" id="U4V4I4"/>
<dbReference type="Proteomes" id="UP000016842">
    <property type="component" value="Unassembled WGS sequence"/>
</dbReference>
<dbReference type="InterPro" id="IPR009594">
    <property type="entry name" value="Tscrpt_reg_HTH_AraC_N"/>
</dbReference>
<dbReference type="GO" id="GO:0003700">
    <property type="term" value="F:DNA-binding transcription factor activity"/>
    <property type="evidence" value="ECO:0007669"/>
    <property type="project" value="InterPro"/>
</dbReference>
<dbReference type="Pfam" id="PF06719">
    <property type="entry name" value="AraC_N"/>
    <property type="match status" value="1"/>
</dbReference>